<evidence type="ECO:0000313" key="3">
    <source>
        <dbReference type="Proteomes" id="UP000316196"/>
    </source>
</evidence>
<reference evidence="2 3" key="1">
    <citation type="submission" date="2019-06" db="EMBL/GenBank/DDBJ databases">
        <title>Sequencing the genomes of 1000 actinobacteria strains.</title>
        <authorList>
            <person name="Klenk H.-P."/>
        </authorList>
    </citation>
    <scope>NUCLEOTIDE SEQUENCE [LARGE SCALE GENOMIC DNA]</scope>
    <source>
        <strain evidence="2 3">DSM 8251</strain>
    </source>
</reference>
<comment type="caution">
    <text evidence="2">The sequence shown here is derived from an EMBL/GenBank/DDBJ whole genome shotgun (WGS) entry which is preliminary data.</text>
</comment>
<keyword evidence="1" id="KW-0812">Transmembrane</keyword>
<sequence length="104" mass="11071">MAAVMVERVDSMVGREVRSARSVRSMQEPRSRARGPRSLRVLEGGMAGQAVAGSCRVSRPVPMEAPASGWRLTERGIAVVMGVLALMVMAGVLCVVVTFLQVTS</sequence>
<proteinExistence type="predicted"/>
<keyword evidence="1" id="KW-1133">Transmembrane helix</keyword>
<keyword evidence="1" id="KW-0472">Membrane</keyword>
<keyword evidence="3" id="KW-1185">Reference proteome</keyword>
<evidence type="ECO:0000313" key="2">
    <source>
        <dbReference type="EMBL" id="TQL56302.1"/>
    </source>
</evidence>
<dbReference type="Proteomes" id="UP000316196">
    <property type="component" value="Unassembled WGS sequence"/>
</dbReference>
<protein>
    <submittedName>
        <fullName evidence="2">Uncharacterized protein</fullName>
    </submittedName>
</protein>
<dbReference type="AlphaFoldDB" id="A0A542Z7I3"/>
<dbReference type="RefSeq" id="WP_142094608.1">
    <property type="nucleotide sequence ID" value="NZ_BAAAMD010000003.1"/>
</dbReference>
<name>A0A542Z7I3_9ACTN</name>
<accession>A0A542Z7I3</accession>
<dbReference type="EMBL" id="VFOR01000005">
    <property type="protein sequence ID" value="TQL56302.1"/>
    <property type="molecule type" value="Genomic_DNA"/>
</dbReference>
<evidence type="ECO:0000256" key="1">
    <source>
        <dbReference type="SAM" id="Phobius"/>
    </source>
</evidence>
<feature type="transmembrane region" description="Helical" evidence="1">
    <location>
        <begin position="77"/>
        <end position="100"/>
    </location>
</feature>
<organism evidence="2 3">
    <name type="scientific">Propioniferax innocua</name>
    <dbReference type="NCBI Taxonomy" id="1753"/>
    <lineage>
        <taxon>Bacteria</taxon>
        <taxon>Bacillati</taxon>
        <taxon>Actinomycetota</taxon>
        <taxon>Actinomycetes</taxon>
        <taxon>Propionibacteriales</taxon>
        <taxon>Propionibacteriaceae</taxon>
        <taxon>Propioniferax</taxon>
    </lineage>
</organism>
<gene>
    <name evidence="2" type="ORF">FB460_2607</name>
</gene>